<dbReference type="GO" id="GO:0005634">
    <property type="term" value="C:nucleus"/>
    <property type="evidence" value="ECO:0000318"/>
    <property type="project" value="GO_Central"/>
</dbReference>
<dbReference type="PIRSF" id="PIRSF036580">
    <property type="entry name" value="Cyclin_L"/>
    <property type="match status" value="1"/>
</dbReference>
<reference evidence="6 9" key="9">
    <citation type="journal article" date="2007" name="Science">
        <title>The Release 5.1 annotation of Drosophila melanogaster heterochromatin.</title>
        <authorList>
            <person name="Smith C.D."/>
            <person name="Shu S."/>
            <person name="Mungall C.J."/>
            <person name="Karpen G.H."/>
        </authorList>
    </citation>
    <scope>NUCLEOTIDE SEQUENCE [LARGE SCALE GENOMIC DNA]</scope>
    <source>
        <strain evidence="9">Berkeley</strain>
    </source>
</reference>
<dbReference type="SMR" id="Q9W526"/>
<proteinExistence type="evidence at protein level"/>
<name>Q9W526_DROME</name>
<feature type="compositionally biased region" description="Gly residues" evidence="3">
    <location>
        <begin position="519"/>
        <end position="543"/>
    </location>
</feature>
<feature type="domain" description="Cyclin C-terminal" evidence="5">
    <location>
        <begin position="231"/>
        <end position="358"/>
    </location>
</feature>
<dbReference type="InterPro" id="IPR013763">
    <property type="entry name" value="Cyclin-like_dom"/>
</dbReference>
<dbReference type="FunFam" id="1.10.472.10:FF:000031">
    <property type="entry name" value="cyclin-L1-1-like isoform X1"/>
    <property type="match status" value="1"/>
</dbReference>
<sequence length="560" mass="62324">MATRGAGSTVVHTTVTALTVETITNVLTTVTSFHSNSVNISNNNSSSGAAPGADAAGGDAGGVAAAQADANKPIYPRLFNRIVLTLENSLIPEGKIDVTPSSQDGLDHETEKDLRILGCELIQTAGILLRLPQVAMATGQVLFQRFFYSKSFVRHNMETVAMSCVCLASKIEEAPRRIRDVINVFHHIKQVRAQKEISPMVLDPYYTNLKMQVIKAERRVLKELGFCVHVKHPHKLIVMYLQVLQYEKHEKLMQLSWNFMNDSLRTDVFMRYTPEAIACACIYLSARKLNIPLPNSPPWFGIFRVPMADITDICYRVMELYMRSKPVVEKLEAAVDELKKRYIDARNKTKEANTPPAVITVDRNNGSHNAWGGFIQRAIPLPLPSEKSPQKDSRSRSRSRTRTHSRTPRSRSPRSRSPSRERTKKTHRSRSSRSRSRSPPKHKKKSRHYSRSPTRSNSPHSKHRKSKSSRERSEYYSKKDRSGNPGSSNNLGDGDKYRNSVSNSGKHSRYSSSSSRRNSGGGGDGRSGGGGGGGGGGNGNHGSRGGHKHRDGDRSRDRKR</sequence>
<dbReference type="ExpressionAtlas" id="Q9W526">
    <property type="expression patterns" value="baseline and differential"/>
</dbReference>
<keyword evidence="10" id="KW-1267">Proteomics identification</keyword>
<feature type="domain" description="Cyclin-like" evidence="4">
    <location>
        <begin position="120"/>
        <end position="222"/>
    </location>
</feature>
<dbReference type="FlyBase" id="FBgn0040394">
    <property type="gene designation" value="CG16903"/>
</dbReference>
<dbReference type="Proteomes" id="UP000000803">
    <property type="component" value="Chromosome X"/>
</dbReference>
<feature type="compositionally biased region" description="Basic and acidic residues" evidence="3">
    <location>
        <begin position="468"/>
        <end position="482"/>
    </location>
</feature>
<dbReference type="EMBL" id="AE014298">
    <property type="protein sequence ID" value="AAF45722.1"/>
    <property type="molecule type" value="Genomic_DNA"/>
</dbReference>
<dbReference type="RefSeq" id="NP_569980.1">
    <property type="nucleotide sequence ID" value="NM_130624.3"/>
</dbReference>
<reference evidence="9" key="4">
    <citation type="journal article" date="2002" name="Genome Biol.">
        <title>Annotation of the Drosophila melanogaster euchromatic genome: a systematic review.</title>
        <authorList>
            <person name="Misra S."/>
            <person name="Crosby M.A."/>
            <person name="Mungall C.J."/>
            <person name="Matthews B.B."/>
            <person name="Campbell K.S."/>
            <person name="Hradecky P."/>
            <person name="Huang Y."/>
            <person name="Kaminker J.S."/>
            <person name="Millburn G.H."/>
            <person name="Prochnik S.E."/>
            <person name="Smith C.D."/>
            <person name="Tupy J.L."/>
            <person name="Whitfied E.J."/>
            <person name="Bayraktaroglu L."/>
            <person name="Berman B.P."/>
            <person name="Bettencourt B.R."/>
            <person name="Celniker S.E."/>
            <person name="de Grey A.D."/>
            <person name="Drysdale R.A."/>
            <person name="Harris N.L."/>
            <person name="Richter J."/>
            <person name="Russo S."/>
            <person name="Schroeder A.J."/>
            <person name="Shu S.Q."/>
            <person name="Stapleton M."/>
            <person name="Yamada C."/>
            <person name="Ashburner M."/>
            <person name="Gelbart W.M."/>
            <person name="Rubin G.M."/>
            <person name="Lewis S.E."/>
        </authorList>
    </citation>
    <scope>GENOME REANNOTATION</scope>
    <source>
        <strain evidence="9">Berkeley</strain>
    </source>
</reference>
<dbReference type="eggNOG" id="KOG0835">
    <property type="taxonomic scope" value="Eukaryota"/>
</dbReference>
<dbReference type="BioGRID-ORCS" id="31178">
    <property type="hits" value="0 hits in 3 CRISPR screens"/>
</dbReference>
<feature type="region of interest" description="Disordered" evidence="3">
    <location>
        <begin position="378"/>
        <end position="560"/>
    </location>
</feature>
<dbReference type="KEGG" id="dme:Dmel_CG16903"/>
<evidence type="ECO:0007829" key="10">
    <source>
        <dbReference type="PeptideAtlas" id="Q9W526"/>
    </source>
</evidence>
<reference evidence="6 9" key="6">
    <citation type="journal article" date="2002" name="Genome Biol.">
        <title>Heterochromatic sequences in a Drosophila whole-genome shotgun assembly.</title>
        <authorList>
            <person name="Hoskins R.A."/>
            <person name="Smith C.D."/>
            <person name="Carlson J.W."/>
            <person name="Carvalho A.B."/>
            <person name="Halpern A."/>
            <person name="Kaminker J.S."/>
            <person name="Kennedy C."/>
            <person name="Mungall C.J."/>
            <person name="Sullivan B.A."/>
            <person name="Sutton G.G."/>
            <person name="Yasuhara J.C."/>
            <person name="Wakimoto B.T."/>
            <person name="Myers E.W."/>
            <person name="Celniker S.E."/>
            <person name="Rubin G.M."/>
            <person name="Karpen G.H."/>
        </authorList>
    </citation>
    <scope>NUCLEOTIDE SEQUENCE [LARGE SCALE GENOMIC DNA]</scope>
    <source>
        <strain evidence="9">Berkeley</strain>
    </source>
</reference>
<dbReference type="EMBL" id="AY058550">
    <property type="protein sequence ID" value="AAL13779.1"/>
    <property type="molecule type" value="mRNA"/>
</dbReference>
<dbReference type="AlphaFoldDB" id="Q9W526"/>
<dbReference type="VEuPathDB" id="VectorBase:FBgn0040394"/>
<dbReference type="Bgee" id="FBgn0040394">
    <property type="expression patterns" value="Expressed in wing disc and 106 other cell types or tissues"/>
</dbReference>
<evidence type="ECO:0000259" key="4">
    <source>
        <dbReference type="SMART" id="SM00385"/>
    </source>
</evidence>
<dbReference type="FunCoup" id="Q9W526">
    <property type="interactions" value="1878"/>
</dbReference>
<protein>
    <submittedName>
        <fullName evidence="7">LD24704p</fullName>
    </submittedName>
</protein>
<evidence type="ECO:0000313" key="8">
    <source>
        <dbReference type="FlyBase" id="FBgn0040394"/>
    </source>
</evidence>
<organism evidence="6 9">
    <name type="scientific">Drosophila melanogaster</name>
    <name type="common">Fruit fly</name>
    <dbReference type="NCBI Taxonomy" id="7227"/>
    <lineage>
        <taxon>Eukaryota</taxon>
        <taxon>Metazoa</taxon>
        <taxon>Ecdysozoa</taxon>
        <taxon>Arthropoda</taxon>
        <taxon>Hexapoda</taxon>
        <taxon>Insecta</taxon>
        <taxon>Pterygota</taxon>
        <taxon>Neoptera</taxon>
        <taxon>Endopterygota</taxon>
        <taxon>Diptera</taxon>
        <taxon>Brachycera</taxon>
        <taxon>Muscomorpha</taxon>
        <taxon>Ephydroidea</taxon>
        <taxon>Drosophilidae</taxon>
        <taxon>Drosophila</taxon>
        <taxon>Sophophora</taxon>
    </lineage>
</organism>
<reference evidence="9" key="5">
    <citation type="journal article" date="2002" name="Genome Biol.">
        <title>The transposable elements of the Drosophila melanogaster euchromatin: a genomics perspective.</title>
        <authorList>
            <person name="Kaminker J.S."/>
            <person name="Bergman C.M."/>
            <person name="Kronmiller B."/>
            <person name="Carlson J."/>
            <person name="Svirskas R."/>
            <person name="Patel S."/>
            <person name="Frise E."/>
            <person name="Wheeler D.A."/>
            <person name="Lewis S.E."/>
            <person name="Rubin G.M."/>
            <person name="Ashburner M."/>
            <person name="Celniker S.E."/>
        </authorList>
    </citation>
    <scope>NUCLEOTIDE SEQUENCE [LARGE SCALE GENOMIC DNA]</scope>
    <source>
        <strain evidence="9">Berkeley</strain>
    </source>
</reference>
<dbReference type="GO" id="GO:0006357">
    <property type="term" value="P:regulation of transcription by RNA polymerase II"/>
    <property type="evidence" value="ECO:0007669"/>
    <property type="project" value="InterPro"/>
</dbReference>
<dbReference type="InterPro" id="IPR043198">
    <property type="entry name" value="Cyclin/Ssn8"/>
</dbReference>
<dbReference type="IntAct" id="Q9W526">
    <property type="interactions" value="1"/>
</dbReference>
<dbReference type="SUPFAM" id="SSF47954">
    <property type="entry name" value="Cyclin-like"/>
    <property type="match status" value="2"/>
</dbReference>
<reference evidence="6 9" key="10">
    <citation type="journal article" date="2007" name="Science">
        <title>Sequence finishing and mapping of Drosophila melanogaster heterochromatin.</title>
        <authorList>
            <person name="Hoskins R.A."/>
            <person name="Carlson J.W."/>
            <person name="Kennedy C."/>
            <person name="Acevedo D."/>
            <person name="Evans-Holm M."/>
            <person name="Frise E."/>
            <person name="Wan K.H."/>
            <person name="Park S."/>
            <person name="Mendez-Lago M."/>
            <person name="Rossi F."/>
            <person name="Villasante A."/>
            <person name="Dimitri P."/>
            <person name="Karpen G.H."/>
            <person name="Celniker S.E."/>
        </authorList>
    </citation>
    <scope>NUCLEOTIDE SEQUENCE [LARGE SCALE GENOMIC DNA]</scope>
    <source>
        <strain evidence="9">Berkeley</strain>
    </source>
</reference>
<gene>
    <name evidence="6" type="primary">Dmel\CG16903</name>
    <name evidence="6" type="synonym">anon-WO03040301.211</name>
    <name evidence="6" type="synonym">EG:67A9.2</name>
    <name evidence="6 8" type="ORF">CG16903</name>
    <name evidence="6" type="ORF">Dmel_CG16903</name>
</gene>
<feature type="compositionally biased region" description="Low complexity" evidence="3">
    <location>
        <begin position="502"/>
        <end position="518"/>
    </location>
</feature>
<reference evidence="6 9" key="1">
    <citation type="journal article" date="2000" name="Science">
        <title>The genome sequence of Drosophila melanogaster.</title>
        <authorList>
            <person name="Adams M.D."/>
            <person name="Celniker S.E."/>
            <person name="Holt R.A."/>
            <person name="Evans C.A."/>
            <person name="Gocayne J.D."/>
            <person name="Amanatides P.G."/>
            <person name="Scherer S.E."/>
            <person name="Li P.W."/>
            <person name="Hoskins R.A."/>
            <person name="Galle R.F."/>
            <person name="George R.A."/>
            <person name="Lewis S.E."/>
            <person name="Richards S."/>
            <person name="Ashburner M."/>
            <person name="Henderson S.N."/>
            <person name="Sutton G.G."/>
            <person name="Wortman J.R."/>
            <person name="Yandell M.D."/>
            <person name="Zhang Q."/>
            <person name="Chen L.X."/>
            <person name="Brandon R.C."/>
            <person name="Rogers Y.H."/>
            <person name="Blazej R.G."/>
            <person name="Champe M."/>
            <person name="Pfeiffer B.D."/>
            <person name="Wan K.H."/>
            <person name="Doyle C."/>
            <person name="Baxter E.G."/>
            <person name="Helt G."/>
            <person name="Nelson C.R."/>
            <person name="Gabor G.L."/>
            <person name="Abril J.F."/>
            <person name="Agbayani A."/>
            <person name="An H.J."/>
            <person name="Andrews-Pfannkoch C."/>
            <person name="Baldwin D."/>
            <person name="Ballew R.M."/>
            <person name="Basu A."/>
            <person name="Baxendale J."/>
            <person name="Bayraktaroglu L."/>
            <person name="Beasley E.M."/>
            <person name="Beeson K.Y."/>
            <person name="Benos P.V."/>
            <person name="Berman B.P."/>
            <person name="Bhandari D."/>
            <person name="Bolshakov S."/>
            <person name="Borkova D."/>
            <person name="Botchan M.R."/>
            <person name="Bouck J."/>
            <person name="Brokstein P."/>
            <person name="Brottier P."/>
            <person name="Burtis K.C."/>
            <person name="Busam D.A."/>
            <person name="Butler H."/>
            <person name="Cadieu E."/>
            <person name="Center A."/>
            <person name="Chandra I."/>
            <person name="Cherry J.M."/>
            <person name="Cawley S."/>
            <person name="Dahlke C."/>
            <person name="Davenport L.B."/>
            <person name="Davies P."/>
            <person name="de Pablos B."/>
            <person name="Delcher A."/>
            <person name="Deng Z."/>
            <person name="Mays A.D."/>
            <person name="Dew I."/>
            <person name="Dietz S.M."/>
            <person name="Dodson K."/>
            <person name="Doup L.E."/>
            <person name="Downes M."/>
            <person name="Dugan-Rocha S."/>
            <person name="Dunkov B.C."/>
            <person name="Dunn P."/>
            <person name="Durbin K.J."/>
            <person name="Evangelista C.C."/>
            <person name="Ferraz C."/>
            <person name="Ferriera S."/>
            <person name="Fleischmann W."/>
            <person name="Fosler C."/>
            <person name="Gabrielian A.E."/>
            <person name="Garg N.S."/>
            <person name="Gelbart W.M."/>
            <person name="Glasser K."/>
            <person name="Glodek A."/>
            <person name="Gong F."/>
            <person name="Gorrell J.H."/>
            <person name="Gu Z."/>
            <person name="Guan P."/>
            <person name="Harris M."/>
            <person name="Harris N.L."/>
            <person name="Harvey D."/>
            <person name="Heiman T.J."/>
            <person name="Hernandez J.R."/>
            <person name="Houck J."/>
            <person name="Hostin D."/>
            <person name="Houston K.A."/>
            <person name="Howland T.J."/>
            <person name="Wei M.H."/>
            <person name="Ibegwam C."/>
            <person name="Jalali M."/>
            <person name="Kalush F."/>
            <person name="Karpen G.H."/>
            <person name="Ke Z."/>
            <person name="Kennison J.A."/>
            <person name="Ketchum K.A."/>
            <person name="Kimmel B.E."/>
            <person name="Kodira C.D."/>
            <person name="Kraft C."/>
            <person name="Kravitz S."/>
            <person name="Kulp D."/>
            <person name="Lai Z."/>
            <person name="Lasko P."/>
            <person name="Lei Y."/>
            <person name="Levitsky A.A."/>
            <person name="Li J."/>
            <person name="Li Z."/>
            <person name="Liang Y."/>
            <person name="Lin X."/>
            <person name="Liu X."/>
            <person name="Mattei B."/>
            <person name="McIntosh T.C."/>
            <person name="McLeod M.P."/>
            <person name="McPherson D."/>
            <person name="Merkulov G."/>
            <person name="Milshina N.V."/>
            <person name="Mobarry C."/>
            <person name="Morris J."/>
            <person name="Moshrefi A."/>
            <person name="Mount S.M."/>
            <person name="Moy M."/>
            <person name="Murphy B."/>
            <person name="Murphy L."/>
            <person name="Muzny D.M."/>
            <person name="Nelson D.L."/>
            <person name="Nelson D.R."/>
            <person name="Nelson K.A."/>
            <person name="Nixon K."/>
            <person name="Nusskern D.R."/>
            <person name="Pacleb J.M."/>
            <person name="Palazzolo M."/>
            <person name="Pittman G.S."/>
            <person name="Pan S."/>
            <person name="Pollard J."/>
            <person name="Puri V."/>
            <person name="Reese M.G."/>
            <person name="Reinert K."/>
            <person name="Remington K."/>
            <person name="Saunders R.D."/>
            <person name="Scheeler F."/>
            <person name="Shen H."/>
            <person name="Shue B.C."/>
            <person name="Siden-Kiamos I."/>
            <person name="Simpson M."/>
            <person name="Skupski M.P."/>
            <person name="Smith T."/>
            <person name="Spier E."/>
            <person name="Spradling A.C."/>
            <person name="Stapleton M."/>
            <person name="Strong R."/>
            <person name="Sun E."/>
            <person name="Svirskas R."/>
            <person name="Tector C."/>
            <person name="Turner R."/>
            <person name="Venter E."/>
            <person name="Wang A.H."/>
            <person name="Wang X."/>
            <person name="Wang Z.Y."/>
            <person name="Wassarman D.A."/>
            <person name="Weinstock G.M."/>
            <person name="Weissenbach J."/>
            <person name="Williams S.M."/>
            <person name="WoodageT"/>
            <person name="Worley K.C."/>
            <person name="Wu D."/>
            <person name="Yang S."/>
            <person name="Yao Q.A."/>
            <person name="Ye J."/>
            <person name="Yeh R.F."/>
            <person name="Zaveri J.S."/>
            <person name="Zhan M."/>
            <person name="Zhang G."/>
            <person name="Zhao Q."/>
            <person name="Zheng L."/>
            <person name="Zheng X.H."/>
            <person name="Zhong F.N."/>
            <person name="Zhong W."/>
            <person name="Zhou X."/>
            <person name="Zhu S."/>
            <person name="Zhu X."/>
            <person name="Smith H.O."/>
            <person name="Gibbs R.A."/>
            <person name="Myers E.W."/>
            <person name="Rubin G.M."/>
            <person name="Venter J.C."/>
        </authorList>
    </citation>
    <scope>NUCLEOTIDE SEQUENCE [LARGE SCALE GENOMIC DNA]</scope>
    <source>
        <strain evidence="9">Berkeley</strain>
    </source>
</reference>
<dbReference type="SMART" id="SM01332">
    <property type="entry name" value="Cyclin_C"/>
    <property type="match status" value="1"/>
</dbReference>
<dbReference type="OMA" id="GHKHRDG"/>
<evidence type="ECO:0000256" key="2">
    <source>
        <dbReference type="RuleBase" id="RU000383"/>
    </source>
</evidence>
<dbReference type="InterPro" id="IPR004367">
    <property type="entry name" value="Cyclin_C-dom"/>
</dbReference>
<dbReference type="CDD" id="cd20589">
    <property type="entry name" value="CYCLIN_CCNL1_rpt1"/>
    <property type="match status" value="1"/>
</dbReference>
<dbReference type="DNASU" id="31178"/>
<reference evidence="6" key="14">
    <citation type="submission" date="2023-12" db="EMBL/GenBank/DDBJ databases">
        <authorList>
            <consortium name="FlyBase"/>
        </authorList>
    </citation>
    <scope>NUCLEOTIDE SEQUENCE</scope>
</reference>
<feature type="domain" description="Cyclin-like" evidence="4">
    <location>
        <begin position="235"/>
        <end position="322"/>
    </location>
</feature>
<dbReference type="PaxDb" id="7227-FBpp0070418"/>
<dbReference type="GO" id="GO:0016538">
    <property type="term" value="F:cyclin-dependent protein serine/threonine kinase regulator activity"/>
    <property type="evidence" value="ECO:0000318"/>
    <property type="project" value="GO_Central"/>
</dbReference>
<dbReference type="HOGENOM" id="CLU_022000_6_0_1"/>
<reference evidence="7" key="2">
    <citation type="submission" date="2001-10" db="EMBL/GenBank/DDBJ databases">
        <authorList>
            <person name="Stapleton M."/>
            <person name="Brokstein P."/>
            <person name="Hong L."/>
            <person name="Agbayani A."/>
            <person name="Carlson J."/>
            <person name="Champe M."/>
            <person name="Chavez C."/>
            <person name="Dorsett V."/>
            <person name="Farfan D."/>
            <person name="Frise E."/>
            <person name="George R."/>
            <person name="Gonzalez M."/>
            <person name="Guarin H."/>
            <person name="Li P."/>
            <person name="Liao G."/>
            <person name="Miranda A."/>
            <person name="Mungall C.J."/>
            <person name="Nunoo J."/>
            <person name="Pacleb J."/>
            <person name="Paragas V."/>
            <person name="Park S."/>
            <person name="Phouanenavong S."/>
            <person name="Wan K."/>
            <person name="Yu C."/>
            <person name="Lewis S.E."/>
            <person name="Rubin G.M."/>
            <person name="Celniker S."/>
        </authorList>
    </citation>
    <scope>NUCLEOTIDE SEQUENCE</scope>
    <source>
        <strain evidence="7">Berkeley</strain>
    </source>
</reference>
<dbReference type="InterPro" id="IPR006671">
    <property type="entry name" value="Cyclin_N"/>
</dbReference>
<accession>Q9W526</accession>
<dbReference type="OrthoDB" id="10264655at2759"/>
<evidence type="ECO:0000256" key="3">
    <source>
        <dbReference type="SAM" id="MobiDB-lite"/>
    </source>
</evidence>
<feature type="compositionally biased region" description="Basic and acidic residues" evidence="3">
    <location>
        <begin position="550"/>
        <end position="560"/>
    </location>
</feature>
<dbReference type="AGR" id="FB:FBgn0040394"/>
<reference evidence="6" key="15">
    <citation type="submission" date="2024-06" db="EMBL/GenBank/DDBJ databases">
        <title>Drosophila melanogaster release 4 sequence.</title>
        <authorList>
            <consortium name="Berkeley Drosophila Genome Project"/>
            <person name="Celniker S."/>
            <person name="Carlson J."/>
            <person name="Wan K."/>
            <person name="Pfeiffer B."/>
            <person name="Frise E."/>
            <person name="George R."/>
            <person name="Hoskins R."/>
            <person name="Stapleton M."/>
            <person name="Pacleb J."/>
            <person name="Park S."/>
            <person name="Svirskas R."/>
            <person name="Smith E."/>
            <person name="Yu C."/>
            <person name="Rubin G."/>
        </authorList>
    </citation>
    <scope>NUCLEOTIDE SEQUENCE</scope>
</reference>
<dbReference type="CDD" id="cd20533">
    <property type="entry name" value="CYCLIN_CCNL_rpt2"/>
    <property type="match status" value="1"/>
</dbReference>
<dbReference type="Pfam" id="PF00134">
    <property type="entry name" value="Cyclin_N"/>
    <property type="match status" value="1"/>
</dbReference>
<dbReference type="UCSC" id="CG16903-RA">
    <property type="organism name" value="d. melanogaster"/>
</dbReference>
<evidence type="ECO:0000256" key="1">
    <source>
        <dbReference type="ARBA" id="ARBA00023127"/>
    </source>
</evidence>
<feature type="compositionally biased region" description="Basic residues" evidence="3">
    <location>
        <begin position="422"/>
        <end position="450"/>
    </location>
</feature>
<evidence type="ECO:0000313" key="6">
    <source>
        <dbReference type="EMBL" id="AAF45722.1"/>
    </source>
</evidence>
<evidence type="ECO:0000259" key="5">
    <source>
        <dbReference type="SMART" id="SM01332"/>
    </source>
</evidence>
<comment type="similarity">
    <text evidence="2">Belongs to the cyclin family.</text>
</comment>
<dbReference type="Gene3D" id="1.10.472.10">
    <property type="entry name" value="Cyclin-like"/>
    <property type="match status" value="2"/>
</dbReference>
<dbReference type="InterPro" id="IPR036915">
    <property type="entry name" value="Cyclin-like_sf"/>
</dbReference>
<reference evidence="6 9" key="7">
    <citation type="journal article" date="2005" name="PLoS Comput. Biol.">
        <title>Combined evidence annotation of transposable elements in genome sequences.</title>
        <authorList>
            <person name="Quesneville H."/>
            <person name="Bergman C.M."/>
            <person name="Andrieu O."/>
            <person name="Autard D."/>
            <person name="Nouaud D."/>
            <person name="Ashburner M."/>
            <person name="Anxolabehere D."/>
        </authorList>
    </citation>
    <scope>NUCLEOTIDE SEQUENCE [LARGE SCALE GENOMIC DNA]</scope>
    <source>
        <strain evidence="9">Berkeley</strain>
    </source>
</reference>
<reference evidence="6" key="13">
    <citation type="journal article" date="2015" name="Genome Res.">
        <title>The Release 6 reference sequence of the Drosophila melanogaster genome.</title>
        <authorList>
            <person name="Hoskins R.A."/>
            <person name="Carlson J.W."/>
            <person name="Wan K.H."/>
            <person name="Park S."/>
            <person name="Mendez I."/>
            <person name="Galle S.E."/>
            <person name="Booth B.W."/>
            <person name="Pfeiffer B.D."/>
            <person name="George R.A."/>
            <person name="Svirskas R."/>
            <person name="Krzywinski M."/>
            <person name="Schein J."/>
            <person name="Accardo M.C."/>
            <person name="Damia E."/>
            <person name="Messina G."/>
            <person name="Mendez-Lago M."/>
            <person name="de Pablos B."/>
            <person name="Demakova O.V."/>
            <person name="Andreyeva E.N."/>
            <person name="Boldyreva L.V."/>
            <person name="Marra M."/>
            <person name="Carvalho A.B."/>
            <person name="Dimitri P."/>
            <person name="Villasante A."/>
            <person name="Zhimulev I.F."/>
            <person name="Rubin G.M."/>
            <person name="Karpen G.H."/>
            <person name="Celniker S.E."/>
        </authorList>
    </citation>
    <scope>NUCLEOTIDE SEQUENCE</scope>
</reference>
<reference evidence="6" key="8">
    <citation type="submission" date="2006-08" db="EMBL/GenBank/DDBJ databases">
        <authorList>
            <person name="Celniker S."/>
            <person name="Carlson J."/>
            <person name="Wan K."/>
            <person name="Frise E."/>
            <person name="Hoskins R."/>
            <person name="Park S."/>
            <person name="Svirskas R."/>
            <person name="Rubin G."/>
        </authorList>
    </citation>
    <scope>NUCLEOTIDE SEQUENCE</scope>
</reference>
<evidence type="ECO:0000313" key="9">
    <source>
        <dbReference type="Proteomes" id="UP000000803"/>
    </source>
</evidence>
<feature type="compositionally biased region" description="Basic residues" evidence="3">
    <location>
        <begin position="396"/>
        <end position="414"/>
    </location>
</feature>
<dbReference type="SMART" id="SM00385">
    <property type="entry name" value="CYCLIN"/>
    <property type="match status" value="2"/>
</dbReference>
<dbReference type="STRING" id="7227.FBpp0070418"/>
<keyword evidence="1 2" id="KW-0195">Cyclin</keyword>
<reference evidence="9" key="3">
    <citation type="journal article" date="2002" name="Genome Biol.">
        <title>Finishing a whole-genome shotgun: release 3 of the Drosophila melanogaster euchromatic genome sequence.</title>
        <authorList>
            <person name="Celniker S.E."/>
            <person name="Wheeler D.A."/>
            <person name="Kronmiller B."/>
            <person name="Carlson J.W."/>
            <person name="Halpern A."/>
            <person name="Patel S."/>
            <person name="Adams M."/>
            <person name="Champe M."/>
            <person name="Dugan S.P."/>
            <person name="Frise E."/>
            <person name="Hodgson A."/>
            <person name="George R.A."/>
            <person name="Hoskins R.A."/>
            <person name="Laverty T."/>
            <person name="Muzny D.M."/>
            <person name="Nelson C.R."/>
            <person name="Pacleb J.M."/>
            <person name="Park S."/>
            <person name="Pfeiffer B.D."/>
            <person name="Richards S."/>
            <person name="Sodergren E.J."/>
            <person name="Svirskas R."/>
            <person name="Tabor P.E."/>
            <person name="Wan K."/>
            <person name="Stapleton M."/>
            <person name="Sutton G.G."/>
            <person name="Venter C."/>
            <person name="Weinstock G."/>
            <person name="Scherer S.E."/>
            <person name="Myers E.W."/>
            <person name="Gibbs R.A."/>
            <person name="Rubin G.M."/>
        </authorList>
    </citation>
    <scope>NUCLEOTIDE SEQUENCE [LARGE SCALE GENOMIC DNA]</scope>
    <source>
        <strain evidence="9">Berkeley</strain>
    </source>
</reference>
<reference evidence="6" key="11">
    <citation type="journal article" date="2015" name="G3 (Bethesda)">
        <title>Gene Model Annotations for Drosophila melanogaster: Impact of High-Throughput Data.</title>
        <authorList>
            <consortium name="FlyBase Consortium"/>
            <person name="Matthews B.B."/>
            <person name="Dos Santos G."/>
            <person name="Crosby M.A."/>
            <person name="Emmert D.B."/>
            <person name="St Pierre S.E."/>
            <person name="Gramates L.S."/>
            <person name="Zhou P."/>
            <person name="Schroeder A.J."/>
            <person name="Falls K."/>
            <person name="Strelets V."/>
            <person name="Russo S.M."/>
            <person name="Gelbart W.M."/>
            <person name="null"/>
        </authorList>
    </citation>
    <scope>NUCLEOTIDE SEQUENCE</scope>
</reference>
<dbReference type="GeneID" id="31178"/>
<dbReference type="FunFam" id="1.10.472.10:FF:000016">
    <property type="entry name" value="cyclin-L1 isoform X1"/>
    <property type="match status" value="1"/>
</dbReference>
<evidence type="ECO:0000313" key="7">
    <source>
        <dbReference type="EMBL" id="AAL13779.1"/>
    </source>
</evidence>
<reference evidence="6" key="12">
    <citation type="journal article" date="2015" name="G3 (Bethesda)">
        <title>Gene Model Annotations for Drosophila melanogaster: The Rule-Benders.</title>
        <authorList>
            <consortium name="FlyBase Consortium"/>
            <person name="Crosby M.A."/>
            <person name="Gramates L.S."/>
            <person name="Dos Santos G."/>
            <person name="Matthews B.B."/>
            <person name="St Pierre S.E."/>
            <person name="Zhou P."/>
            <person name="Schroeder A.J."/>
            <person name="Falls K."/>
            <person name="Emmert D.B."/>
            <person name="Russo S.M."/>
            <person name="Gelbart W.M."/>
            <person name="null"/>
        </authorList>
    </citation>
    <scope>NUCLEOTIDE SEQUENCE</scope>
</reference>
<dbReference type="PANTHER" id="PTHR10026">
    <property type="entry name" value="CYCLIN"/>
    <property type="match status" value="1"/>
</dbReference>
<keyword evidence="9" id="KW-1185">Reference proteome</keyword>